<dbReference type="RefSeq" id="WP_100790619.1">
    <property type="nucleotide sequence ID" value="NZ_NPDQ01000004.1"/>
</dbReference>
<evidence type="ECO:0000313" key="3">
    <source>
        <dbReference type="Proteomes" id="UP000297891"/>
    </source>
</evidence>
<comment type="caution">
    <text evidence="2">The sequence shown here is derived from an EMBL/GenBank/DDBJ whole genome shotgun (WGS) entry which is preliminary data.</text>
</comment>
<dbReference type="Gene3D" id="3.40.630.190">
    <property type="entry name" value="LCP protein"/>
    <property type="match status" value="1"/>
</dbReference>
<keyword evidence="3" id="KW-1185">Reference proteome</keyword>
<proteinExistence type="predicted"/>
<dbReference type="OrthoDB" id="339616at2"/>
<dbReference type="Proteomes" id="UP000297891">
    <property type="component" value="Unassembled WGS sequence"/>
</dbReference>
<dbReference type="EMBL" id="RQFP01000014">
    <property type="protein sequence ID" value="TGK91772.1"/>
    <property type="molecule type" value="Genomic_DNA"/>
</dbReference>
<sequence length="385" mass="44126">MLREAPKKQPIPAKTLLIAAGSFFLIALLFLVFRSKGGFSLDQKFSQSKRLPILFSVLDEKDEYLFSLYVEFYPNEKKAALFFVNPKTSFDDGEKSLKEKGSSAPSYVESVLEDTLDSSIPFKIVWTKKQFQNWINLLGGLNLFFEPRSLHITKNYERSKQTYILDGEDTFDWMSSLNDESMISYIRRLEIQETVFLTVLESIHEKRDLLSKQRVAYLHTQMTTNLSIKEWETLIDFLKKEKIHFGVSEVPGEPVGRLKLKDEVLKANQETVKVAFHKFSSELRSLSFSEGERARIEVLNGTPKNGLARYGKVLLNDKGLKVLSVDNAWDSSFKSSIILNRSGNTQYTDIISDTFQGRRVYFALRKDLGLDATVILGEDFQNSKD</sequence>
<reference evidence="2" key="1">
    <citation type="journal article" date="2019" name="PLoS Negl. Trop. Dis.">
        <title>Revisiting the worldwide diversity of Leptospira species in the environment.</title>
        <authorList>
            <person name="Vincent A.T."/>
            <person name="Schiettekatte O."/>
            <person name="Bourhy P."/>
            <person name="Veyrier F.J."/>
            <person name="Picardeau M."/>
        </authorList>
    </citation>
    <scope>NUCLEOTIDE SEQUENCE [LARGE SCALE GENOMIC DNA]</scope>
    <source>
        <strain evidence="2">201800277</strain>
    </source>
</reference>
<accession>A0A2M9Y125</accession>
<name>A0A2M9Y125_9LEPT</name>
<dbReference type="AlphaFoldDB" id="A0A2M9Y125"/>
<evidence type="ECO:0000313" key="2">
    <source>
        <dbReference type="EMBL" id="TGK91772.1"/>
    </source>
</evidence>
<protein>
    <submittedName>
        <fullName evidence="2">LytR family transcriptional regulator</fullName>
    </submittedName>
</protein>
<dbReference type="PANTHER" id="PTHR33392:SF6">
    <property type="entry name" value="POLYISOPRENYL-TEICHOIC ACID--PEPTIDOGLYCAN TEICHOIC ACID TRANSFERASE TAGU"/>
    <property type="match status" value="1"/>
</dbReference>
<dbReference type="PANTHER" id="PTHR33392">
    <property type="entry name" value="POLYISOPRENYL-TEICHOIC ACID--PEPTIDOGLYCAN TEICHOIC ACID TRANSFERASE TAGU"/>
    <property type="match status" value="1"/>
</dbReference>
<feature type="domain" description="LytR/CpsA/Psr regulator C-terminal" evidence="1">
    <location>
        <begin position="294"/>
        <end position="380"/>
    </location>
</feature>
<dbReference type="Pfam" id="PF13399">
    <property type="entry name" value="LytR_C"/>
    <property type="match status" value="1"/>
</dbReference>
<dbReference type="InterPro" id="IPR027381">
    <property type="entry name" value="LytR/CpsA/Psr_C"/>
</dbReference>
<evidence type="ECO:0000259" key="1">
    <source>
        <dbReference type="Pfam" id="PF13399"/>
    </source>
</evidence>
<gene>
    <name evidence="2" type="ORF">EHQ30_16390</name>
</gene>
<dbReference type="Gene3D" id="3.30.70.2390">
    <property type="match status" value="1"/>
</dbReference>
<organism evidence="2 3">
    <name type="scientific">Leptospira brenneri</name>
    <dbReference type="NCBI Taxonomy" id="2023182"/>
    <lineage>
        <taxon>Bacteria</taxon>
        <taxon>Pseudomonadati</taxon>
        <taxon>Spirochaetota</taxon>
        <taxon>Spirochaetia</taxon>
        <taxon>Leptospirales</taxon>
        <taxon>Leptospiraceae</taxon>
        <taxon>Leptospira</taxon>
    </lineage>
</organism>
<dbReference type="InterPro" id="IPR050922">
    <property type="entry name" value="LytR/CpsA/Psr_CW_biosynth"/>
</dbReference>